<keyword evidence="6" id="KW-1185">Reference proteome</keyword>
<dbReference type="GO" id="GO:0022857">
    <property type="term" value="F:transmembrane transporter activity"/>
    <property type="evidence" value="ECO:0007669"/>
    <property type="project" value="InterPro"/>
</dbReference>
<dbReference type="InterPro" id="IPR011701">
    <property type="entry name" value="MFS"/>
</dbReference>
<dbReference type="PANTHER" id="PTHR11360:SF252">
    <property type="entry name" value="MAJOR FACILITATOR SUPERFAMILY (MFS) PROFILE DOMAIN-CONTAINING PROTEIN-RELATED"/>
    <property type="match status" value="1"/>
</dbReference>
<feature type="region of interest" description="Disordered" evidence="3">
    <location>
        <begin position="1"/>
        <end position="20"/>
    </location>
</feature>
<feature type="transmembrane region" description="Helical" evidence="4">
    <location>
        <begin position="69"/>
        <end position="89"/>
    </location>
</feature>
<dbReference type="AlphaFoldDB" id="A0A5C3L8F7"/>
<proteinExistence type="inferred from homology"/>
<feature type="transmembrane region" description="Helical" evidence="4">
    <location>
        <begin position="96"/>
        <end position="115"/>
    </location>
</feature>
<organism evidence="5 6">
    <name type="scientific">Coprinopsis marcescibilis</name>
    <name type="common">Agaric fungus</name>
    <name type="synonym">Psathyrella marcescibilis</name>
    <dbReference type="NCBI Taxonomy" id="230819"/>
    <lineage>
        <taxon>Eukaryota</taxon>
        <taxon>Fungi</taxon>
        <taxon>Dikarya</taxon>
        <taxon>Basidiomycota</taxon>
        <taxon>Agaricomycotina</taxon>
        <taxon>Agaricomycetes</taxon>
        <taxon>Agaricomycetidae</taxon>
        <taxon>Agaricales</taxon>
        <taxon>Agaricineae</taxon>
        <taxon>Psathyrellaceae</taxon>
        <taxon>Coprinopsis</taxon>
    </lineage>
</organism>
<evidence type="ECO:0000256" key="3">
    <source>
        <dbReference type="SAM" id="MobiDB-lite"/>
    </source>
</evidence>
<dbReference type="OrthoDB" id="6499973at2759"/>
<name>A0A5C3L8F7_COPMA</name>
<dbReference type="GO" id="GO:0016020">
    <property type="term" value="C:membrane"/>
    <property type="evidence" value="ECO:0007669"/>
    <property type="project" value="UniProtKB-SubCell"/>
</dbReference>
<keyword evidence="4" id="KW-0812">Transmembrane</keyword>
<dbReference type="Gene3D" id="1.20.1250.20">
    <property type="entry name" value="MFS general substrate transporter like domains"/>
    <property type="match status" value="1"/>
</dbReference>
<dbReference type="InterPro" id="IPR036259">
    <property type="entry name" value="MFS_trans_sf"/>
</dbReference>
<keyword evidence="4" id="KW-0472">Membrane</keyword>
<dbReference type="EMBL" id="ML210156">
    <property type="protein sequence ID" value="TFK28346.1"/>
    <property type="molecule type" value="Genomic_DNA"/>
</dbReference>
<dbReference type="InterPro" id="IPR050327">
    <property type="entry name" value="Proton-linked_MCT"/>
</dbReference>
<feature type="transmembrane region" description="Helical" evidence="4">
    <location>
        <begin position="328"/>
        <end position="353"/>
    </location>
</feature>
<evidence type="ECO:0000256" key="1">
    <source>
        <dbReference type="ARBA" id="ARBA00004141"/>
    </source>
</evidence>
<feature type="transmembrane region" description="Helical" evidence="4">
    <location>
        <begin position="198"/>
        <end position="216"/>
    </location>
</feature>
<reference evidence="5 6" key="1">
    <citation type="journal article" date="2019" name="Nat. Ecol. Evol.">
        <title>Megaphylogeny resolves global patterns of mushroom evolution.</title>
        <authorList>
            <person name="Varga T."/>
            <person name="Krizsan K."/>
            <person name="Foldi C."/>
            <person name="Dima B."/>
            <person name="Sanchez-Garcia M."/>
            <person name="Sanchez-Ramirez S."/>
            <person name="Szollosi G.J."/>
            <person name="Szarkandi J.G."/>
            <person name="Papp V."/>
            <person name="Albert L."/>
            <person name="Andreopoulos W."/>
            <person name="Angelini C."/>
            <person name="Antonin V."/>
            <person name="Barry K.W."/>
            <person name="Bougher N.L."/>
            <person name="Buchanan P."/>
            <person name="Buyck B."/>
            <person name="Bense V."/>
            <person name="Catcheside P."/>
            <person name="Chovatia M."/>
            <person name="Cooper J."/>
            <person name="Damon W."/>
            <person name="Desjardin D."/>
            <person name="Finy P."/>
            <person name="Geml J."/>
            <person name="Haridas S."/>
            <person name="Hughes K."/>
            <person name="Justo A."/>
            <person name="Karasinski D."/>
            <person name="Kautmanova I."/>
            <person name="Kiss B."/>
            <person name="Kocsube S."/>
            <person name="Kotiranta H."/>
            <person name="LaButti K.M."/>
            <person name="Lechner B.E."/>
            <person name="Liimatainen K."/>
            <person name="Lipzen A."/>
            <person name="Lukacs Z."/>
            <person name="Mihaltcheva S."/>
            <person name="Morgado L.N."/>
            <person name="Niskanen T."/>
            <person name="Noordeloos M.E."/>
            <person name="Ohm R.A."/>
            <person name="Ortiz-Santana B."/>
            <person name="Ovrebo C."/>
            <person name="Racz N."/>
            <person name="Riley R."/>
            <person name="Savchenko A."/>
            <person name="Shiryaev A."/>
            <person name="Soop K."/>
            <person name="Spirin V."/>
            <person name="Szebenyi C."/>
            <person name="Tomsovsky M."/>
            <person name="Tulloss R.E."/>
            <person name="Uehling J."/>
            <person name="Grigoriev I.V."/>
            <person name="Vagvolgyi C."/>
            <person name="Papp T."/>
            <person name="Martin F.M."/>
            <person name="Miettinen O."/>
            <person name="Hibbett D.S."/>
            <person name="Nagy L.G."/>
        </authorList>
    </citation>
    <scope>NUCLEOTIDE SEQUENCE [LARGE SCALE GENOMIC DNA]</scope>
    <source>
        <strain evidence="5 6">CBS 121175</strain>
    </source>
</reference>
<feature type="transmembrane region" description="Helical" evidence="4">
    <location>
        <begin position="157"/>
        <end position="178"/>
    </location>
</feature>
<dbReference type="SUPFAM" id="SSF103473">
    <property type="entry name" value="MFS general substrate transporter"/>
    <property type="match status" value="1"/>
</dbReference>
<dbReference type="Proteomes" id="UP000307440">
    <property type="component" value="Unassembled WGS sequence"/>
</dbReference>
<comment type="subcellular location">
    <subcellularLocation>
        <location evidence="1">Membrane</location>
        <topology evidence="1">Multi-pass membrane protein</topology>
    </subcellularLocation>
</comment>
<evidence type="ECO:0000313" key="6">
    <source>
        <dbReference type="Proteomes" id="UP000307440"/>
    </source>
</evidence>
<gene>
    <name evidence="5" type="ORF">FA15DRAFT_584504</name>
</gene>
<dbReference type="PANTHER" id="PTHR11360">
    <property type="entry name" value="MONOCARBOXYLATE TRANSPORTER"/>
    <property type="match status" value="1"/>
</dbReference>
<feature type="transmembrane region" description="Helical" evidence="4">
    <location>
        <begin position="298"/>
        <end position="322"/>
    </location>
</feature>
<evidence type="ECO:0000256" key="2">
    <source>
        <dbReference type="ARBA" id="ARBA00006727"/>
    </source>
</evidence>
<accession>A0A5C3L8F7</accession>
<feature type="transmembrane region" description="Helical" evidence="4">
    <location>
        <begin position="236"/>
        <end position="260"/>
    </location>
</feature>
<feature type="transmembrane region" description="Helical" evidence="4">
    <location>
        <begin position="127"/>
        <end position="150"/>
    </location>
</feature>
<evidence type="ECO:0000313" key="5">
    <source>
        <dbReference type="EMBL" id="TFK28346.1"/>
    </source>
</evidence>
<keyword evidence="4" id="KW-1133">Transmembrane helix</keyword>
<evidence type="ECO:0000256" key="4">
    <source>
        <dbReference type="SAM" id="Phobius"/>
    </source>
</evidence>
<dbReference type="Pfam" id="PF07690">
    <property type="entry name" value="MFS_1"/>
    <property type="match status" value="1"/>
</dbReference>
<comment type="similarity">
    <text evidence="2">Belongs to the major facilitator superfamily. Monocarboxylate porter (TC 2.A.1.13) family.</text>
</comment>
<sequence length="417" mass="45165">MEVQNVDAEESSLEPTSPPIEYPEGGWRGWSTVVGAVLLQFCGFGYSTSFGVYQDYYTRIYITNSSPSAISWIGSVNTFLVISTGLVAGRLYDRGYFYHLIIGGSTLISFSLFMLSFAKPENLYQCFLAQGVGLGLGGGMVYVPSVAVVSHYFRRRLASVMMFAVSGSALGAIVHPIMLNNLLNHSNLGFEGSVRASAGLVSVMLLSACLLIRTRLPPPKILPDIKELFLRSISEIPFTIMSVSLLVFSVGFFFPLFYLQLDSIHHGLGEEFSFYALVILNGSSFLGRLVPGLFVQSIGVINMVIISALSSTALVFSMIGLATKASVVVISTLCGFFLGMFIALQAPLVAVLTANPSELGARMGIAYTFSGIVYCPPINGALLTRDYIWWRPATFSGVRRNLPCGTRSSVLMSHSSN</sequence>
<protein>
    <submittedName>
        <fullName evidence="5">MFS general substrate transporter</fullName>
    </submittedName>
</protein>